<accession>F5YEL1</accession>
<dbReference type="OrthoDB" id="9802202at2"/>
<proteinExistence type="inferred from homology"/>
<dbReference type="Proteomes" id="UP000009222">
    <property type="component" value="Chromosome"/>
</dbReference>
<reference evidence="4 5" key="2">
    <citation type="journal article" date="2011" name="ISME J.">
        <title>RNA-seq reveals cooperative metabolic interactions between two termite-gut spirochete species in co-culture.</title>
        <authorList>
            <person name="Rosenthal A.Z."/>
            <person name="Matson E.G."/>
            <person name="Eldar A."/>
            <person name="Leadbetter J.R."/>
        </authorList>
    </citation>
    <scope>NUCLEOTIDE SEQUENCE [LARGE SCALE GENOMIC DNA]</scope>
    <source>
        <strain evidence="5">ATCC BAA-888 / DSM 13862 / ZAS-9</strain>
    </source>
</reference>
<evidence type="ECO:0000256" key="2">
    <source>
        <dbReference type="SAM" id="SignalP"/>
    </source>
</evidence>
<reference evidence="5" key="1">
    <citation type="submission" date="2009-12" db="EMBL/GenBank/DDBJ databases">
        <title>Complete sequence of Treponema azotonutricium strain ZAS-9.</title>
        <authorList>
            <person name="Tetu S.G."/>
            <person name="Matson E."/>
            <person name="Ren Q."/>
            <person name="Seshadri R."/>
            <person name="Elbourne L."/>
            <person name="Hassan K.A."/>
            <person name="Durkin A."/>
            <person name="Radune D."/>
            <person name="Mohamoud Y."/>
            <person name="Shay R."/>
            <person name="Jin S."/>
            <person name="Zhang X."/>
            <person name="Lucey K."/>
            <person name="Ballor N.R."/>
            <person name="Ottesen E."/>
            <person name="Rosenthal R."/>
            <person name="Allen A."/>
            <person name="Leadbetter J.R."/>
            <person name="Paulsen I.T."/>
        </authorList>
    </citation>
    <scope>NUCLEOTIDE SEQUENCE [LARGE SCALE GENOMIC DNA]</scope>
    <source>
        <strain evidence="5">ATCC BAA-888 / DSM 13862 / ZAS-9</strain>
    </source>
</reference>
<dbReference type="PANTHER" id="PTHR30024">
    <property type="entry name" value="ALIPHATIC SULFONATES-BINDING PROTEIN-RELATED"/>
    <property type="match status" value="1"/>
</dbReference>
<feature type="domain" description="Solute-binding protein family 3/N-terminal" evidence="3">
    <location>
        <begin position="39"/>
        <end position="250"/>
    </location>
</feature>
<dbReference type="SUPFAM" id="SSF53850">
    <property type="entry name" value="Periplasmic binding protein-like II"/>
    <property type="match status" value="1"/>
</dbReference>
<sequence>MKRVFAVLAGALLFSSVVFAGGKKDSQFPYGSFDIGYSGSTCGSPTSIAKLKGFFAEEGVNITLVSGSTFEAERAALAAGKTIIENGDFQYFPGVYNGLDVKLIGGLHEGCIKILVPVDSPIRNLQDLKGKTIAVDEIGGTPMSVASVAAGSVGINPQTEITWIPYPNDQIVQSVEKGEVDVAALWDPFATTLQNTGKYRVLVDISEHPLFAGRACCFLFASGKVVRENPGAVAAALRGYHKAVAWIGANPGEAAQLLISNKSVATEDTALVTGLLGHYHYDQHSGSAANARAKDDAFYFAQKLTEIGYLPADLNVQKFVDDIYVDIFALEAAAKKK</sequence>
<evidence type="ECO:0000313" key="4">
    <source>
        <dbReference type="EMBL" id="AEF83457.1"/>
    </source>
</evidence>
<evidence type="ECO:0000256" key="1">
    <source>
        <dbReference type="ARBA" id="ARBA00010742"/>
    </source>
</evidence>
<comment type="similarity">
    <text evidence="1">Belongs to the bacterial solute-binding protein SsuA/TauA family.</text>
</comment>
<gene>
    <name evidence="4" type="ordered locus">TREAZ_1499</name>
</gene>
<dbReference type="SMART" id="SM00062">
    <property type="entry name" value="PBPb"/>
    <property type="match status" value="1"/>
</dbReference>
<dbReference type="eggNOG" id="COG0715">
    <property type="taxonomic scope" value="Bacteria"/>
</dbReference>
<dbReference type="InterPro" id="IPR001638">
    <property type="entry name" value="Solute-binding_3/MltF_N"/>
</dbReference>
<dbReference type="STRING" id="545695.TREAZ_1499"/>
<dbReference type="RefSeq" id="WP_015710515.1">
    <property type="nucleotide sequence ID" value="NC_015577.1"/>
</dbReference>
<dbReference type="InParanoid" id="F5YEL1"/>
<evidence type="ECO:0000259" key="3">
    <source>
        <dbReference type="SMART" id="SM00062"/>
    </source>
</evidence>
<dbReference type="AlphaFoldDB" id="F5YEL1"/>
<dbReference type="PANTHER" id="PTHR30024:SF42">
    <property type="entry name" value="ALIPHATIC SULFONATES-BINDING PROTEIN-RELATED"/>
    <property type="match status" value="1"/>
</dbReference>
<dbReference type="HOGENOM" id="CLU_054373_0_0_12"/>
<dbReference type="FunCoup" id="F5YEL1">
    <property type="interactions" value="109"/>
</dbReference>
<feature type="signal peptide" evidence="2">
    <location>
        <begin position="1"/>
        <end position="20"/>
    </location>
</feature>
<keyword evidence="5" id="KW-1185">Reference proteome</keyword>
<feature type="chain" id="PRO_5003331796" evidence="2">
    <location>
        <begin position="21"/>
        <end position="337"/>
    </location>
</feature>
<organism evidence="4 5">
    <name type="scientific">Leadbettera azotonutricia (strain ATCC BAA-888 / DSM 13862 / ZAS-9)</name>
    <name type="common">Treponema azotonutricium</name>
    <dbReference type="NCBI Taxonomy" id="545695"/>
    <lineage>
        <taxon>Bacteria</taxon>
        <taxon>Pseudomonadati</taxon>
        <taxon>Spirochaetota</taxon>
        <taxon>Spirochaetia</taxon>
        <taxon>Spirochaetales</taxon>
        <taxon>Breznakiellaceae</taxon>
        <taxon>Leadbettera</taxon>
    </lineage>
</organism>
<dbReference type="Pfam" id="PF09084">
    <property type="entry name" value="NMT1"/>
    <property type="match status" value="1"/>
</dbReference>
<protein>
    <submittedName>
        <fullName evidence="4">Extracellular solute-binding protein, family 3</fullName>
    </submittedName>
</protein>
<dbReference type="Gene3D" id="3.40.190.10">
    <property type="entry name" value="Periplasmic binding protein-like II"/>
    <property type="match status" value="2"/>
</dbReference>
<keyword evidence="2" id="KW-0732">Signal</keyword>
<dbReference type="InterPro" id="IPR015168">
    <property type="entry name" value="SsuA/THI5"/>
</dbReference>
<dbReference type="KEGG" id="taz:TREAZ_1499"/>
<dbReference type="EMBL" id="CP001841">
    <property type="protein sequence ID" value="AEF83457.1"/>
    <property type="molecule type" value="Genomic_DNA"/>
</dbReference>
<evidence type="ECO:0000313" key="5">
    <source>
        <dbReference type="Proteomes" id="UP000009222"/>
    </source>
</evidence>
<name>F5YEL1_LEAAZ</name>